<dbReference type="NCBIfam" id="NF033524">
    <property type="entry name" value="lasso_PadeA_fam"/>
    <property type="match status" value="1"/>
</dbReference>
<sequence length="44" mass="5163">MNKEKMQWQAPTLEVLDVNETMAGKGWRQIDWVSEHDADLYNPS</sequence>
<gene>
    <name evidence="1" type="ORF">ACFSGI_17115</name>
</gene>
<name>A0ABW4V060_9BACL</name>
<accession>A0ABW4V060</accession>
<dbReference type="RefSeq" id="WP_204825397.1">
    <property type="nucleotide sequence ID" value="NZ_JBHUGF010000010.1"/>
</dbReference>
<dbReference type="EMBL" id="JBHUGF010000010">
    <property type="protein sequence ID" value="MFD1991692.1"/>
    <property type="molecule type" value="Genomic_DNA"/>
</dbReference>
<keyword evidence="2" id="KW-1185">Reference proteome</keyword>
<evidence type="ECO:0000313" key="2">
    <source>
        <dbReference type="Proteomes" id="UP001597403"/>
    </source>
</evidence>
<organism evidence="1 2">
    <name type="scientific">Paenibacillus nicotianae</name>
    <dbReference type="NCBI Taxonomy" id="1526551"/>
    <lineage>
        <taxon>Bacteria</taxon>
        <taxon>Bacillati</taxon>
        <taxon>Bacillota</taxon>
        <taxon>Bacilli</taxon>
        <taxon>Bacillales</taxon>
        <taxon>Paenibacillaceae</taxon>
        <taxon>Paenibacillus</taxon>
    </lineage>
</organism>
<dbReference type="InterPro" id="IPR049825">
    <property type="entry name" value="Lasso_PadeA-like"/>
</dbReference>
<proteinExistence type="predicted"/>
<comment type="caution">
    <text evidence="1">The sequence shown here is derived from an EMBL/GenBank/DDBJ whole genome shotgun (WGS) entry which is preliminary data.</text>
</comment>
<dbReference type="Proteomes" id="UP001597403">
    <property type="component" value="Unassembled WGS sequence"/>
</dbReference>
<reference evidence="2" key="1">
    <citation type="journal article" date="2019" name="Int. J. Syst. Evol. Microbiol.">
        <title>The Global Catalogue of Microorganisms (GCM) 10K type strain sequencing project: providing services to taxonomists for standard genome sequencing and annotation.</title>
        <authorList>
            <consortium name="The Broad Institute Genomics Platform"/>
            <consortium name="The Broad Institute Genome Sequencing Center for Infectious Disease"/>
            <person name="Wu L."/>
            <person name="Ma J."/>
        </authorList>
    </citation>
    <scope>NUCLEOTIDE SEQUENCE [LARGE SCALE GENOMIC DNA]</scope>
    <source>
        <strain evidence="2">CGMCC 1.15067</strain>
    </source>
</reference>
<evidence type="ECO:0000313" key="1">
    <source>
        <dbReference type="EMBL" id="MFD1991692.1"/>
    </source>
</evidence>
<protein>
    <submittedName>
        <fullName evidence="1">Paeninodin family lasso peptide</fullName>
    </submittedName>
</protein>